<evidence type="ECO:0000256" key="2">
    <source>
        <dbReference type="ARBA" id="ARBA00023002"/>
    </source>
</evidence>
<evidence type="ECO:0000256" key="4">
    <source>
        <dbReference type="PIRSR" id="PIRSR000188-1"/>
    </source>
</evidence>
<dbReference type="InterPro" id="IPR006096">
    <property type="entry name" value="Glu/Leu/Phe/Val/Trp_DH_C"/>
</dbReference>
<dbReference type="Pfam" id="PF00208">
    <property type="entry name" value="ELFV_dehydrog"/>
    <property type="match status" value="1"/>
</dbReference>
<evidence type="ECO:0000256" key="5">
    <source>
        <dbReference type="PIRSR" id="PIRSR000188-2"/>
    </source>
</evidence>
<organism evidence="8 9">
    <name type="scientific">Kroppenstedtia pulmonis</name>
    <dbReference type="NCBI Taxonomy" id="1380685"/>
    <lineage>
        <taxon>Bacteria</taxon>
        <taxon>Bacillati</taxon>
        <taxon>Bacillota</taxon>
        <taxon>Bacilli</taxon>
        <taxon>Bacillales</taxon>
        <taxon>Thermoactinomycetaceae</taxon>
        <taxon>Kroppenstedtia</taxon>
    </lineage>
</organism>
<proteinExistence type="inferred from homology"/>
<keyword evidence="3 5" id="KW-0520">NAD</keyword>
<dbReference type="InterPro" id="IPR006095">
    <property type="entry name" value="Glu/Leu/Phe/Val/Trp_DH"/>
</dbReference>
<dbReference type="PRINTS" id="PR00082">
    <property type="entry name" value="GLFDHDRGNASE"/>
</dbReference>
<evidence type="ECO:0000256" key="3">
    <source>
        <dbReference type="ARBA" id="ARBA00023027"/>
    </source>
</evidence>
<feature type="active site" description="Proton donor/acceptor" evidence="4">
    <location>
        <position position="81"/>
    </location>
</feature>
<keyword evidence="9" id="KW-1185">Reference proteome</keyword>
<dbReference type="SUPFAM" id="SSF51735">
    <property type="entry name" value="NAD(P)-binding Rossmann-fold domains"/>
    <property type="match status" value="1"/>
</dbReference>
<name>A0A7D4BHH2_9BACL</name>
<keyword evidence="5" id="KW-0547">Nucleotide-binding</keyword>
<dbReference type="InterPro" id="IPR046346">
    <property type="entry name" value="Aminoacid_DH-like_N_sf"/>
</dbReference>
<evidence type="ECO:0000256" key="1">
    <source>
        <dbReference type="ARBA" id="ARBA00006382"/>
    </source>
</evidence>
<dbReference type="InterPro" id="IPR016211">
    <property type="entry name" value="Glu/Phe/Leu/Val/Trp_DH_bac/arc"/>
</dbReference>
<dbReference type="Proteomes" id="UP000503088">
    <property type="component" value="Chromosome"/>
</dbReference>
<feature type="binding site" evidence="5">
    <location>
        <begin position="181"/>
        <end position="186"/>
    </location>
    <ligand>
        <name>NAD(+)</name>
        <dbReference type="ChEBI" id="CHEBI:57540"/>
    </ligand>
</feature>
<dbReference type="SUPFAM" id="SSF53223">
    <property type="entry name" value="Aminoacid dehydrogenase-like, N-terminal domain"/>
    <property type="match status" value="1"/>
</dbReference>
<dbReference type="CDD" id="cd01075">
    <property type="entry name" value="NAD_bind_Leu_Phe_Val_DH"/>
    <property type="match status" value="1"/>
</dbReference>
<dbReference type="InterPro" id="IPR036291">
    <property type="entry name" value="NAD(P)-bd_dom_sf"/>
</dbReference>
<accession>A0A7D4BHH2</accession>
<dbReference type="Pfam" id="PF02812">
    <property type="entry name" value="ELFV_dehydrog_N"/>
    <property type="match status" value="1"/>
</dbReference>
<dbReference type="PIRSF" id="PIRSF000188">
    <property type="entry name" value="Phe_leu_dh"/>
    <property type="match status" value="1"/>
</dbReference>
<dbReference type="GO" id="GO:0006520">
    <property type="term" value="P:amino acid metabolic process"/>
    <property type="evidence" value="ECO:0007669"/>
    <property type="project" value="InterPro"/>
</dbReference>
<dbReference type="GO" id="GO:0000166">
    <property type="term" value="F:nucleotide binding"/>
    <property type="evidence" value="ECO:0007669"/>
    <property type="project" value="UniProtKB-KW"/>
</dbReference>
<gene>
    <name evidence="8" type="ORF">GXN76_03225</name>
</gene>
<dbReference type="Gene3D" id="3.40.50.10860">
    <property type="entry name" value="Leucine Dehydrogenase, chain A, domain 1"/>
    <property type="match status" value="1"/>
</dbReference>
<dbReference type="PROSITE" id="PS00074">
    <property type="entry name" value="GLFV_DEHYDROGENASE"/>
    <property type="match status" value="1"/>
</dbReference>
<feature type="domain" description="Glutamate/phenylalanine/leucine/valine/L-tryptophan dehydrogenase C-terminal" evidence="7">
    <location>
        <begin position="148"/>
        <end position="354"/>
    </location>
</feature>
<reference evidence="8 9" key="1">
    <citation type="submission" date="2020-01" db="EMBL/GenBank/DDBJ databases">
        <authorList>
            <person name="Gulvik C.A."/>
            <person name="Batra D.G."/>
        </authorList>
    </citation>
    <scope>NUCLEOTIDE SEQUENCE [LARGE SCALE GENOMIC DNA]</scope>
    <source>
        <strain evidence="8 9">W9323</strain>
    </source>
</reference>
<dbReference type="Gene3D" id="3.40.50.720">
    <property type="entry name" value="NAD(P)-binding Rossmann-like Domain"/>
    <property type="match status" value="1"/>
</dbReference>
<dbReference type="PANTHER" id="PTHR42722">
    <property type="entry name" value="LEUCINE DEHYDROGENASE"/>
    <property type="match status" value="1"/>
</dbReference>
<sequence length="359" mass="38601">MSDIFELMEEGGHEQVIFSRHAGTGLKSIVAIHDTTMGPALGGCRMIPYASTEEALQDALRLSRGMTYKCSLADVDYGGGKAVIIGDPRVDKTPELFRALGRFIGGLGGRFFTGTDMGTVPEDFVHAARESSSFAGLPESHGGGGDTSVPTAYGVMQGFQATAQFLWGSKSLKGKKVAVQGAGKVGEKLISHLVEEGAEVVIADTDVNQVRKLKERYPNQVATTDVESIHRQSCDIFAPCAIGGGINDQTIPELDCSAIVGSANNQLAEDRHGEELYKRNILYAPDYLVNAGGLILVADELEGPCRERVMEKTRGIYDILLKIFERSVTDDIPTSRAADLLVLERLNKVADLKRILLGG</sequence>
<dbReference type="KEGG" id="kpul:GXN76_03225"/>
<evidence type="ECO:0000313" key="8">
    <source>
        <dbReference type="EMBL" id="QKG85872.1"/>
    </source>
</evidence>
<dbReference type="EMBL" id="CP048104">
    <property type="protein sequence ID" value="QKG85872.1"/>
    <property type="molecule type" value="Genomic_DNA"/>
</dbReference>
<dbReference type="InterPro" id="IPR033524">
    <property type="entry name" value="Glu/Leu/Phe/Val_DH_AS"/>
</dbReference>
<dbReference type="GO" id="GO:0016639">
    <property type="term" value="F:oxidoreductase activity, acting on the CH-NH2 group of donors, NAD or NADP as acceptor"/>
    <property type="evidence" value="ECO:0007669"/>
    <property type="project" value="InterPro"/>
</dbReference>
<evidence type="ECO:0000256" key="6">
    <source>
        <dbReference type="RuleBase" id="RU004417"/>
    </source>
</evidence>
<dbReference type="InterPro" id="IPR006097">
    <property type="entry name" value="Glu/Leu/Phe/Val/Trp_DH_dimer"/>
</dbReference>
<dbReference type="PANTHER" id="PTHR42722:SF1">
    <property type="entry name" value="VALINE DEHYDROGENASE"/>
    <property type="match status" value="1"/>
</dbReference>
<dbReference type="RefSeq" id="WP_173225115.1">
    <property type="nucleotide sequence ID" value="NZ_CP048104.1"/>
</dbReference>
<dbReference type="SMART" id="SM00839">
    <property type="entry name" value="ELFV_dehydrog"/>
    <property type="match status" value="1"/>
</dbReference>
<evidence type="ECO:0000259" key="7">
    <source>
        <dbReference type="SMART" id="SM00839"/>
    </source>
</evidence>
<evidence type="ECO:0000313" key="9">
    <source>
        <dbReference type="Proteomes" id="UP000503088"/>
    </source>
</evidence>
<keyword evidence="2 6" id="KW-0560">Oxidoreductase</keyword>
<dbReference type="AlphaFoldDB" id="A0A7D4BHH2"/>
<comment type="similarity">
    <text evidence="1 6">Belongs to the Glu/Leu/Phe/Val dehydrogenases family.</text>
</comment>
<protein>
    <submittedName>
        <fullName evidence="8">Amino acid dehydrogenase</fullName>
    </submittedName>
</protein>